<keyword evidence="2" id="KW-0378">Hydrolase</keyword>
<protein>
    <submittedName>
        <fullName evidence="2">Beta-ketoadipate enol-lactone hydrolase</fullName>
        <ecNumber evidence="2">3.1.1.24</ecNumber>
    </submittedName>
</protein>
<accession>A0A6J4TG56</accession>
<dbReference type="Gene3D" id="3.40.50.1820">
    <property type="entry name" value="alpha/beta hydrolase"/>
    <property type="match status" value="1"/>
</dbReference>
<dbReference type="SUPFAM" id="SSF53474">
    <property type="entry name" value="alpha/beta-Hydrolases"/>
    <property type="match status" value="1"/>
</dbReference>
<dbReference type="PANTHER" id="PTHR43194:SF2">
    <property type="entry name" value="PEROXISOMAL MEMBRANE PROTEIN LPX1"/>
    <property type="match status" value="1"/>
</dbReference>
<evidence type="ECO:0000259" key="1">
    <source>
        <dbReference type="Pfam" id="PF12697"/>
    </source>
</evidence>
<dbReference type="InterPro" id="IPR000073">
    <property type="entry name" value="AB_hydrolase_1"/>
</dbReference>
<dbReference type="InterPro" id="IPR029058">
    <property type="entry name" value="AB_hydrolase_fold"/>
</dbReference>
<organism evidence="2">
    <name type="scientific">uncultured Thermoleophilia bacterium</name>
    <dbReference type="NCBI Taxonomy" id="1497501"/>
    <lineage>
        <taxon>Bacteria</taxon>
        <taxon>Bacillati</taxon>
        <taxon>Actinomycetota</taxon>
        <taxon>Thermoleophilia</taxon>
        <taxon>environmental samples</taxon>
    </lineage>
</organism>
<dbReference type="GO" id="GO:0047570">
    <property type="term" value="F:3-oxoadipate enol-lactonase activity"/>
    <property type="evidence" value="ECO:0007669"/>
    <property type="project" value="UniProtKB-EC"/>
</dbReference>
<dbReference type="EMBL" id="CADCWC010000043">
    <property type="protein sequence ID" value="CAA9521814.1"/>
    <property type="molecule type" value="Genomic_DNA"/>
</dbReference>
<dbReference type="EC" id="3.1.1.24" evidence="2"/>
<feature type="domain" description="AB hydrolase-1" evidence="1">
    <location>
        <begin position="10"/>
        <end position="221"/>
    </location>
</feature>
<dbReference type="Pfam" id="PF12697">
    <property type="entry name" value="Abhydrolase_6"/>
    <property type="match status" value="1"/>
</dbReference>
<gene>
    <name evidence="2" type="ORF">AVDCRST_MAG79-245</name>
</gene>
<dbReference type="AlphaFoldDB" id="A0A6J4TG56"/>
<dbReference type="InterPro" id="IPR050228">
    <property type="entry name" value="Carboxylesterase_BioH"/>
</dbReference>
<reference evidence="2" key="1">
    <citation type="submission" date="2020-02" db="EMBL/GenBank/DDBJ databases">
        <authorList>
            <person name="Meier V. D."/>
        </authorList>
    </citation>
    <scope>NUCLEOTIDE SEQUENCE</scope>
    <source>
        <strain evidence="2">AVDCRST_MAG79</strain>
    </source>
</reference>
<proteinExistence type="predicted"/>
<sequence length="238" mass="25267">MTEPMRRPTILLLHAFPLGGGMWDHARAALEARGWPVATPDLSGPDARSSYGETATRLLEDVAGDLVLVGASMGGHLAFELWRRAASRIRGLALCDTRATPDTAEQRASRDALIRVLEEGGVEGLATGPMATMGEPALRLMRELPADGLIATLRAMRDRPDSSDTLATIDVPVLVLTGAEDPVVRPEQARALAAALPGSRYVEIPSAGHVPALEQPEAFTAALVSFLEEAVRPRLSGP</sequence>
<evidence type="ECO:0000313" key="2">
    <source>
        <dbReference type="EMBL" id="CAA9521814.1"/>
    </source>
</evidence>
<dbReference type="PANTHER" id="PTHR43194">
    <property type="entry name" value="HYDROLASE ALPHA/BETA FOLD FAMILY"/>
    <property type="match status" value="1"/>
</dbReference>
<name>A0A6J4TG56_9ACTN</name>